<gene>
    <name evidence="6" type="ORF">DDE83_000111</name>
</gene>
<evidence type="ECO:0000313" key="6">
    <source>
        <dbReference type="EMBL" id="RAR16546.1"/>
    </source>
</evidence>
<evidence type="ECO:0000256" key="2">
    <source>
        <dbReference type="ARBA" id="ARBA00022801"/>
    </source>
</evidence>
<dbReference type="STRING" id="183478.A0A364NH17"/>
<dbReference type="InterPro" id="IPR049449">
    <property type="entry name" value="TesB_ACOT8-like_N"/>
</dbReference>
<dbReference type="GO" id="GO:0016853">
    <property type="term" value="F:isomerase activity"/>
    <property type="evidence" value="ECO:0007669"/>
    <property type="project" value="UniProtKB-KW"/>
</dbReference>
<name>A0A364NH17_STELY</name>
<dbReference type="GO" id="GO:0006637">
    <property type="term" value="P:acyl-CoA metabolic process"/>
    <property type="evidence" value="ECO:0007669"/>
    <property type="project" value="InterPro"/>
</dbReference>
<dbReference type="CDD" id="cd03444">
    <property type="entry name" value="Thioesterase_II_repeat1"/>
    <property type="match status" value="1"/>
</dbReference>
<comment type="similarity">
    <text evidence="1">Belongs to the C/M/P thioester hydrolase family.</text>
</comment>
<comment type="caution">
    <text evidence="6">The sequence shown here is derived from an EMBL/GenBank/DDBJ whole genome shotgun (WGS) entry which is preliminary data.</text>
</comment>
<keyword evidence="7" id="KW-1185">Reference proteome</keyword>
<dbReference type="GO" id="GO:0009062">
    <property type="term" value="P:fatty acid catabolic process"/>
    <property type="evidence" value="ECO:0007669"/>
    <property type="project" value="TreeGrafter"/>
</dbReference>
<dbReference type="InterPro" id="IPR042171">
    <property type="entry name" value="Acyl-CoA_hotdog"/>
</dbReference>
<dbReference type="InterPro" id="IPR003703">
    <property type="entry name" value="Acyl_CoA_thio"/>
</dbReference>
<proteinExistence type="inferred from homology"/>
<dbReference type="GO" id="GO:0047617">
    <property type="term" value="F:fatty acyl-CoA hydrolase activity"/>
    <property type="evidence" value="ECO:0007669"/>
    <property type="project" value="UniProtKB-EC"/>
</dbReference>
<feature type="domain" description="Acyl-CoA thioesterase-like C-terminal" evidence="5">
    <location>
        <begin position="225"/>
        <end position="340"/>
    </location>
</feature>
<accession>A0A364NH17</accession>
<dbReference type="EMBL" id="QGDH01000002">
    <property type="protein sequence ID" value="RAR16546.1"/>
    <property type="molecule type" value="Genomic_DNA"/>
</dbReference>
<feature type="domain" description="Acyl-CoA thioesterase-like N-terminal HotDog" evidence="4">
    <location>
        <begin position="43"/>
        <end position="109"/>
    </location>
</feature>
<feature type="compositionally biased region" description="Acidic residues" evidence="3">
    <location>
        <begin position="120"/>
        <end position="129"/>
    </location>
</feature>
<evidence type="ECO:0000256" key="1">
    <source>
        <dbReference type="ARBA" id="ARBA00006538"/>
    </source>
</evidence>
<dbReference type="GO" id="GO:0005782">
    <property type="term" value="C:peroxisomal matrix"/>
    <property type="evidence" value="ECO:0007669"/>
    <property type="project" value="UniProtKB-SubCell"/>
</dbReference>
<dbReference type="PANTHER" id="PTHR11066">
    <property type="entry name" value="ACYL-COA THIOESTERASE"/>
    <property type="match status" value="1"/>
</dbReference>
<dbReference type="EC" id="3.1.2.20" evidence="6"/>
<keyword evidence="2 6" id="KW-0378">Hydrolase</keyword>
<dbReference type="Proteomes" id="UP000249619">
    <property type="component" value="Unassembled WGS sequence"/>
</dbReference>
<dbReference type="PANTHER" id="PTHR11066:SF35">
    <property type="entry name" value="ACYL-COA THIOESTERASE II"/>
    <property type="match status" value="1"/>
</dbReference>
<dbReference type="AlphaFoldDB" id="A0A364NH17"/>
<dbReference type="InterPro" id="IPR029069">
    <property type="entry name" value="HotDog_dom_sf"/>
</dbReference>
<feature type="region of interest" description="Disordered" evidence="3">
    <location>
        <begin position="109"/>
        <end position="132"/>
    </location>
</feature>
<keyword evidence="6" id="KW-0413">Isomerase</keyword>
<sequence length="348" mass="38149">MTQIGQPSPEQPPNLLSQLTLKQTSANEFQTLHPPRKMGNPLNIAYGGYALAAAAKAACLSVPEGYHLYSLQGNFLGPAYTDRILCVSVRSVRQTRVFGTRVVEVWQPSPTRTKNKEGEGEGEGEEEEDTGRKRPCLLATADFMLPEPNSLLSYSATSLHAYPTWSACPTQDTAFDNLVHSGKVEKQLLDAHSKGFALLKQHFEQRLPPSSIFAHNLYGLAKALPHPQDSVPSAERTTADWIKSIEPISSTADNLAALAFLMDAAIAFLPLSFNHAWFDDVAAVSSLDFSLRLFTADVRVDRWLLRELRSPVAGQGRSFGEAWVWGEDGKAVACMSQQSILRPAKGKL</sequence>
<dbReference type="Gene3D" id="2.40.160.210">
    <property type="entry name" value="Acyl-CoA thioesterase, double hotdog domain"/>
    <property type="match status" value="1"/>
</dbReference>
<evidence type="ECO:0000259" key="5">
    <source>
        <dbReference type="Pfam" id="PF20789"/>
    </source>
</evidence>
<dbReference type="Pfam" id="PF20789">
    <property type="entry name" value="4HBT_3C"/>
    <property type="match status" value="1"/>
</dbReference>
<evidence type="ECO:0000256" key="3">
    <source>
        <dbReference type="SAM" id="MobiDB-lite"/>
    </source>
</evidence>
<dbReference type="SUPFAM" id="SSF54637">
    <property type="entry name" value="Thioesterase/thiol ester dehydrase-isomerase"/>
    <property type="match status" value="2"/>
</dbReference>
<dbReference type="Pfam" id="PF13622">
    <property type="entry name" value="4HBT_3"/>
    <property type="match status" value="1"/>
</dbReference>
<protein>
    <submittedName>
        <fullName evidence="6">Thioesterase/thiol ester dehydrase-isomerase</fullName>
        <ecNumber evidence="6">3.1.2.20</ecNumber>
    </submittedName>
</protein>
<dbReference type="InterPro" id="IPR049450">
    <property type="entry name" value="ACOT8-like_C"/>
</dbReference>
<evidence type="ECO:0000313" key="7">
    <source>
        <dbReference type="Proteomes" id="UP000249619"/>
    </source>
</evidence>
<reference evidence="7" key="1">
    <citation type="submission" date="2018-05" db="EMBL/GenBank/DDBJ databases">
        <title>Draft genome sequence of Stemphylium lycopersici strain CIDEFI 213.</title>
        <authorList>
            <person name="Medina R."/>
            <person name="Franco M.E.E."/>
            <person name="Lucentini C.G."/>
            <person name="Saparrat M.C.N."/>
            <person name="Balatti P.A."/>
        </authorList>
    </citation>
    <scope>NUCLEOTIDE SEQUENCE [LARGE SCALE GENOMIC DNA]</scope>
    <source>
        <strain evidence="7">CIDEFI 213</strain>
    </source>
</reference>
<organism evidence="6 7">
    <name type="scientific">Stemphylium lycopersici</name>
    <name type="common">Tomato gray leaf spot disease fungus</name>
    <name type="synonym">Thyrospora lycopersici</name>
    <dbReference type="NCBI Taxonomy" id="183478"/>
    <lineage>
        <taxon>Eukaryota</taxon>
        <taxon>Fungi</taxon>
        <taxon>Dikarya</taxon>
        <taxon>Ascomycota</taxon>
        <taxon>Pezizomycotina</taxon>
        <taxon>Dothideomycetes</taxon>
        <taxon>Pleosporomycetidae</taxon>
        <taxon>Pleosporales</taxon>
        <taxon>Pleosporineae</taxon>
        <taxon>Pleosporaceae</taxon>
        <taxon>Stemphylium</taxon>
    </lineage>
</organism>
<evidence type="ECO:0000259" key="4">
    <source>
        <dbReference type="Pfam" id="PF13622"/>
    </source>
</evidence>